<keyword evidence="2" id="KW-1133">Transmembrane helix</keyword>
<comment type="caution">
    <text evidence="3">The sequence shown here is derived from an EMBL/GenBank/DDBJ whole genome shotgun (WGS) entry which is preliminary data.</text>
</comment>
<evidence type="ECO:0000256" key="1">
    <source>
        <dbReference type="SAM" id="MobiDB-lite"/>
    </source>
</evidence>
<sequence>MASPARLAEPGSRPVSILRSSAFPTSPSHQDASSTSSRDRYYAENSQNPLPEIATAEVSQNPPPQSIAIDESNQESAPTTFPFRETEHKEADAMEDDSDGPWYQQIYDRISRTGWLIIVLSGLGIMAVILGILGGKGILSGSGSSSADRPSSASPTTEFSSPSTSTTSSASPSSTAIIRADCKNESNFIADATWIGTESGPYANEFVQAKSAVACCDACADSPGCAGWLYVASSMFTPCTKIVVSSSPGGEKDNMCPNGHTPGTIFVVEKGKDDKGIAGLGPCSGRALVKPK</sequence>
<dbReference type="EMBL" id="MU853332">
    <property type="protein sequence ID" value="KAK4117797.1"/>
    <property type="molecule type" value="Genomic_DNA"/>
</dbReference>
<feature type="compositionally biased region" description="Polar residues" evidence="1">
    <location>
        <begin position="18"/>
        <end position="36"/>
    </location>
</feature>
<keyword evidence="4" id="KW-1185">Reference proteome</keyword>
<reference evidence="3" key="2">
    <citation type="submission" date="2023-05" db="EMBL/GenBank/DDBJ databases">
        <authorList>
            <consortium name="Lawrence Berkeley National Laboratory"/>
            <person name="Steindorff A."/>
            <person name="Hensen N."/>
            <person name="Bonometti L."/>
            <person name="Westerberg I."/>
            <person name="Brannstrom I.O."/>
            <person name="Guillou S."/>
            <person name="Cros-Aarteil S."/>
            <person name="Calhoun S."/>
            <person name="Haridas S."/>
            <person name="Kuo A."/>
            <person name="Mondo S."/>
            <person name="Pangilinan J."/>
            <person name="Riley R."/>
            <person name="Labutti K."/>
            <person name="Andreopoulos B."/>
            <person name="Lipzen A."/>
            <person name="Chen C."/>
            <person name="Yanf M."/>
            <person name="Daum C."/>
            <person name="Ng V."/>
            <person name="Clum A."/>
            <person name="Ohm R."/>
            <person name="Martin F."/>
            <person name="Silar P."/>
            <person name="Natvig D."/>
            <person name="Lalanne C."/>
            <person name="Gautier V."/>
            <person name="Ament-Velasquez S.L."/>
            <person name="Kruys A."/>
            <person name="Hutchinson M.I."/>
            <person name="Powell A.J."/>
            <person name="Barry K."/>
            <person name="Miller A.N."/>
            <person name="Grigoriev I.V."/>
            <person name="Debuchy R."/>
            <person name="Gladieux P."/>
            <person name="Thoren M.H."/>
            <person name="Johannesson H."/>
        </authorList>
    </citation>
    <scope>NUCLEOTIDE SEQUENCE</scope>
    <source>
        <strain evidence="3">CBS 508.74</strain>
    </source>
</reference>
<reference evidence="3" key="1">
    <citation type="journal article" date="2023" name="Mol. Phylogenet. Evol.">
        <title>Genome-scale phylogeny and comparative genomics of the fungal order Sordariales.</title>
        <authorList>
            <person name="Hensen N."/>
            <person name="Bonometti L."/>
            <person name="Westerberg I."/>
            <person name="Brannstrom I.O."/>
            <person name="Guillou S."/>
            <person name="Cros-Aarteil S."/>
            <person name="Calhoun S."/>
            <person name="Haridas S."/>
            <person name="Kuo A."/>
            <person name="Mondo S."/>
            <person name="Pangilinan J."/>
            <person name="Riley R."/>
            <person name="LaButti K."/>
            <person name="Andreopoulos B."/>
            <person name="Lipzen A."/>
            <person name="Chen C."/>
            <person name="Yan M."/>
            <person name="Daum C."/>
            <person name="Ng V."/>
            <person name="Clum A."/>
            <person name="Steindorff A."/>
            <person name="Ohm R.A."/>
            <person name="Martin F."/>
            <person name="Silar P."/>
            <person name="Natvig D.O."/>
            <person name="Lalanne C."/>
            <person name="Gautier V."/>
            <person name="Ament-Velasquez S.L."/>
            <person name="Kruys A."/>
            <person name="Hutchinson M.I."/>
            <person name="Powell A.J."/>
            <person name="Barry K."/>
            <person name="Miller A.N."/>
            <person name="Grigoriev I.V."/>
            <person name="Debuchy R."/>
            <person name="Gladieux P."/>
            <person name="Hiltunen Thoren M."/>
            <person name="Johannesson H."/>
        </authorList>
    </citation>
    <scope>NUCLEOTIDE SEQUENCE</scope>
    <source>
        <strain evidence="3">CBS 508.74</strain>
    </source>
</reference>
<dbReference type="AlphaFoldDB" id="A0AAN6TNK4"/>
<keyword evidence="2" id="KW-0472">Membrane</keyword>
<dbReference type="RefSeq" id="XP_064675367.1">
    <property type="nucleotide sequence ID" value="XM_064814178.1"/>
</dbReference>
<organism evidence="3 4">
    <name type="scientific">Canariomyces notabilis</name>
    <dbReference type="NCBI Taxonomy" id="2074819"/>
    <lineage>
        <taxon>Eukaryota</taxon>
        <taxon>Fungi</taxon>
        <taxon>Dikarya</taxon>
        <taxon>Ascomycota</taxon>
        <taxon>Pezizomycotina</taxon>
        <taxon>Sordariomycetes</taxon>
        <taxon>Sordariomycetidae</taxon>
        <taxon>Sordariales</taxon>
        <taxon>Chaetomiaceae</taxon>
        <taxon>Canariomyces</taxon>
    </lineage>
</organism>
<evidence type="ECO:0000256" key="2">
    <source>
        <dbReference type="SAM" id="Phobius"/>
    </source>
</evidence>
<dbReference type="GeneID" id="89938303"/>
<dbReference type="Proteomes" id="UP001302812">
    <property type="component" value="Unassembled WGS sequence"/>
</dbReference>
<name>A0AAN6TNK4_9PEZI</name>
<feature type="region of interest" description="Disordered" evidence="1">
    <location>
        <begin position="1"/>
        <end position="80"/>
    </location>
</feature>
<feature type="transmembrane region" description="Helical" evidence="2">
    <location>
        <begin position="114"/>
        <end position="135"/>
    </location>
</feature>
<protein>
    <submittedName>
        <fullName evidence="3">Uncharacterized protein</fullName>
    </submittedName>
</protein>
<evidence type="ECO:0000313" key="4">
    <source>
        <dbReference type="Proteomes" id="UP001302812"/>
    </source>
</evidence>
<proteinExistence type="predicted"/>
<keyword evidence="2" id="KW-0812">Transmembrane</keyword>
<feature type="region of interest" description="Disordered" evidence="1">
    <location>
        <begin position="141"/>
        <end position="172"/>
    </location>
</feature>
<accession>A0AAN6TNK4</accession>
<gene>
    <name evidence="3" type="ORF">N656DRAFT_774020</name>
</gene>
<evidence type="ECO:0000313" key="3">
    <source>
        <dbReference type="EMBL" id="KAK4117797.1"/>
    </source>
</evidence>